<evidence type="ECO:0000313" key="3">
    <source>
        <dbReference type="Proteomes" id="UP001153269"/>
    </source>
</evidence>
<evidence type="ECO:0000256" key="1">
    <source>
        <dbReference type="SAM" id="MobiDB-lite"/>
    </source>
</evidence>
<accession>A0A9N7Y4W1</accession>
<feature type="region of interest" description="Disordered" evidence="1">
    <location>
        <begin position="1"/>
        <end position="72"/>
    </location>
</feature>
<sequence length="103" mass="10485">MTGLPPRLRTGSSAPGLVRPAPRLHRSPAGGRAGGRAGGAPVQPGPQGEQLSLLPPTSRYVRSQSPAAPAGSPLTAEFRVVCRCLSLRCFSGGPCGRSLSAGW</sequence>
<name>A0A9N7Y4W1_PLEPL</name>
<dbReference type="AlphaFoldDB" id="A0A9N7Y4W1"/>
<evidence type="ECO:0000313" key="2">
    <source>
        <dbReference type="EMBL" id="CAB1412788.1"/>
    </source>
</evidence>
<proteinExistence type="predicted"/>
<keyword evidence="3" id="KW-1185">Reference proteome</keyword>
<feature type="compositionally biased region" description="Low complexity" evidence="1">
    <location>
        <begin position="39"/>
        <end position="48"/>
    </location>
</feature>
<gene>
    <name evidence="2" type="ORF">PLEPLA_LOCUS482</name>
</gene>
<dbReference type="EMBL" id="CADEAL010000020">
    <property type="protein sequence ID" value="CAB1412788.1"/>
    <property type="molecule type" value="Genomic_DNA"/>
</dbReference>
<organism evidence="2 3">
    <name type="scientific">Pleuronectes platessa</name>
    <name type="common">European plaice</name>
    <dbReference type="NCBI Taxonomy" id="8262"/>
    <lineage>
        <taxon>Eukaryota</taxon>
        <taxon>Metazoa</taxon>
        <taxon>Chordata</taxon>
        <taxon>Craniata</taxon>
        <taxon>Vertebrata</taxon>
        <taxon>Euteleostomi</taxon>
        <taxon>Actinopterygii</taxon>
        <taxon>Neopterygii</taxon>
        <taxon>Teleostei</taxon>
        <taxon>Neoteleostei</taxon>
        <taxon>Acanthomorphata</taxon>
        <taxon>Carangaria</taxon>
        <taxon>Pleuronectiformes</taxon>
        <taxon>Pleuronectoidei</taxon>
        <taxon>Pleuronectidae</taxon>
        <taxon>Pleuronectes</taxon>
    </lineage>
</organism>
<comment type="caution">
    <text evidence="2">The sequence shown here is derived from an EMBL/GenBank/DDBJ whole genome shotgun (WGS) entry which is preliminary data.</text>
</comment>
<protein>
    <submittedName>
        <fullName evidence="2">Uncharacterized protein</fullName>
    </submittedName>
</protein>
<reference evidence="2" key="1">
    <citation type="submission" date="2020-03" db="EMBL/GenBank/DDBJ databases">
        <authorList>
            <person name="Weist P."/>
        </authorList>
    </citation>
    <scope>NUCLEOTIDE SEQUENCE</scope>
</reference>
<dbReference type="Proteomes" id="UP001153269">
    <property type="component" value="Unassembled WGS sequence"/>
</dbReference>